<evidence type="ECO:0000313" key="1">
    <source>
        <dbReference type="EMBL" id="BES97727.1"/>
    </source>
</evidence>
<gene>
    <name evidence="1" type="ORF">NTJ_10541</name>
</gene>
<proteinExistence type="predicted"/>
<organism evidence="1 2">
    <name type="scientific">Nesidiocoris tenuis</name>
    <dbReference type="NCBI Taxonomy" id="355587"/>
    <lineage>
        <taxon>Eukaryota</taxon>
        <taxon>Metazoa</taxon>
        <taxon>Ecdysozoa</taxon>
        <taxon>Arthropoda</taxon>
        <taxon>Hexapoda</taxon>
        <taxon>Insecta</taxon>
        <taxon>Pterygota</taxon>
        <taxon>Neoptera</taxon>
        <taxon>Paraneoptera</taxon>
        <taxon>Hemiptera</taxon>
        <taxon>Heteroptera</taxon>
        <taxon>Panheteroptera</taxon>
        <taxon>Cimicomorpha</taxon>
        <taxon>Miridae</taxon>
        <taxon>Dicyphina</taxon>
        <taxon>Nesidiocoris</taxon>
    </lineage>
</organism>
<name>A0ABN7B280_9HEMI</name>
<evidence type="ECO:0000313" key="2">
    <source>
        <dbReference type="Proteomes" id="UP001307889"/>
    </source>
</evidence>
<keyword evidence="2" id="KW-1185">Reference proteome</keyword>
<reference evidence="1 2" key="1">
    <citation type="submission" date="2023-09" db="EMBL/GenBank/DDBJ databases">
        <title>Nesidiocoris tenuis whole genome shotgun sequence.</title>
        <authorList>
            <person name="Shibata T."/>
            <person name="Shimoda M."/>
            <person name="Kobayashi T."/>
            <person name="Uehara T."/>
        </authorList>
    </citation>
    <scope>NUCLEOTIDE SEQUENCE [LARGE SCALE GENOMIC DNA]</scope>
    <source>
        <strain evidence="1 2">Japan</strain>
    </source>
</reference>
<accession>A0ABN7B280</accession>
<sequence>MAQIVANFIDAYSTLGIQVFIRSSRYGWTRMTCKGKHRVRPRVVDLPSKVRPDVRLADAPLVQITNTTRRDAGGDRKAKGQS</sequence>
<protein>
    <submittedName>
        <fullName evidence="1">Uncharacterized protein</fullName>
    </submittedName>
</protein>
<dbReference type="Proteomes" id="UP001307889">
    <property type="component" value="Chromosome 8"/>
</dbReference>
<dbReference type="EMBL" id="AP028916">
    <property type="protein sequence ID" value="BES97727.1"/>
    <property type="molecule type" value="Genomic_DNA"/>
</dbReference>